<organism evidence="2 3">
    <name type="scientific">Phycomyces blakesleeanus</name>
    <dbReference type="NCBI Taxonomy" id="4837"/>
    <lineage>
        <taxon>Eukaryota</taxon>
        <taxon>Fungi</taxon>
        <taxon>Fungi incertae sedis</taxon>
        <taxon>Mucoromycota</taxon>
        <taxon>Mucoromycotina</taxon>
        <taxon>Mucoromycetes</taxon>
        <taxon>Mucorales</taxon>
        <taxon>Phycomycetaceae</taxon>
        <taxon>Phycomyces</taxon>
    </lineage>
</organism>
<evidence type="ECO:0000256" key="1">
    <source>
        <dbReference type="SAM" id="Phobius"/>
    </source>
</evidence>
<keyword evidence="1" id="KW-1133">Transmembrane helix</keyword>
<dbReference type="Proteomes" id="UP001448207">
    <property type="component" value="Unassembled WGS sequence"/>
</dbReference>
<evidence type="ECO:0000313" key="3">
    <source>
        <dbReference type="Proteomes" id="UP001448207"/>
    </source>
</evidence>
<proteinExistence type="predicted"/>
<keyword evidence="3" id="KW-1185">Reference proteome</keyword>
<comment type="caution">
    <text evidence="2">The sequence shown here is derived from an EMBL/GenBank/DDBJ whole genome shotgun (WGS) entry which is preliminary data.</text>
</comment>
<accession>A0ABR3ARH2</accession>
<name>A0ABR3ARH2_PHYBL</name>
<gene>
    <name evidence="2" type="ORF">J3Q64DRAFT_1838096</name>
</gene>
<sequence>MQYNIKGPLPSPFPTPFVTSVGWLVGWLAGWLAGWLNNANTPGYIDTRVDKTWPPTLRSTLCLCVPNISATQQLGRSPRH</sequence>
<reference evidence="2 3" key="1">
    <citation type="submission" date="2024-04" db="EMBL/GenBank/DDBJ databases">
        <title>Symmetric and asymmetric DNA N6-adenine methylation regulates different biological responses in Mucorales.</title>
        <authorList>
            <consortium name="Lawrence Berkeley National Laboratory"/>
            <person name="Lax C."/>
            <person name="Mondo S.J."/>
            <person name="Osorio-Concepcion M."/>
            <person name="Muszewska A."/>
            <person name="Corrochano-Luque M."/>
            <person name="Gutierrez G."/>
            <person name="Riley R."/>
            <person name="Lipzen A."/>
            <person name="Guo J."/>
            <person name="Hundley H."/>
            <person name="Amirebrahimi M."/>
            <person name="Ng V."/>
            <person name="Lorenzo-Gutierrez D."/>
            <person name="Binder U."/>
            <person name="Yang J."/>
            <person name="Song Y."/>
            <person name="Canovas D."/>
            <person name="Navarro E."/>
            <person name="Freitag M."/>
            <person name="Gabaldon T."/>
            <person name="Grigoriev I.V."/>
            <person name="Corrochano L.M."/>
            <person name="Nicolas F.E."/>
            <person name="Garre V."/>
        </authorList>
    </citation>
    <scope>NUCLEOTIDE SEQUENCE [LARGE SCALE GENOMIC DNA]</scope>
    <source>
        <strain evidence="2 3">L51</strain>
    </source>
</reference>
<keyword evidence="1" id="KW-0812">Transmembrane</keyword>
<dbReference type="EMBL" id="JBCLYO010000019">
    <property type="protein sequence ID" value="KAL0080861.1"/>
    <property type="molecule type" value="Genomic_DNA"/>
</dbReference>
<evidence type="ECO:0000313" key="2">
    <source>
        <dbReference type="EMBL" id="KAL0080861.1"/>
    </source>
</evidence>
<keyword evidence="1" id="KW-0472">Membrane</keyword>
<protein>
    <submittedName>
        <fullName evidence="2">Uncharacterized protein</fullName>
    </submittedName>
</protein>
<feature type="transmembrane region" description="Helical" evidence="1">
    <location>
        <begin position="20"/>
        <end position="38"/>
    </location>
</feature>